<protein>
    <submittedName>
        <fullName evidence="1">Uncharacterized protein</fullName>
    </submittedName>
</protein>
<dbReference type="AlphaFoldDB" id="B8F1W5"/>
<dbReference type="RefSeq" id="WP_012622078.1">
    <property type="nucleotide sequence ID" value="NC_011854.1"/>
</dbReference>
<organism evidence="1 2">
    <name type="scientific">Borreliella garinii PBr</name>
    <dbReference type="NCBI Taxonomy" id="498743"/>
    <lineage>
        <taxon>Bacteria</taxon>
        <taxon>Pseudomonadati</taxon>
        <taxon>Spirochaetota</taxon>
        <taxon>Spirochaetia</taxon>
        <taxon>Spirochaetales</taxon>
        <taxon>Borreliaceae</taxon>
        <taxon>Borreliella</taxon>
    </lineage>
</organism>
<evidence type="ECO:0000313" key="1">
    <source>
        <dbReference type="EMBL" id="ACL34902.1"/>
    </source>
</evidence>
<gene>
    <name evidence="1" type="ORF">BGAPBR_F0040</name>
</gene>
<accession>B8F1W5</accession>
<dbReference type="Proteomes" id="UP000006103">
    <property type="component" value="Plasmid PBr_lp28-9"/>
</dbReference>
<sequence>MRIVKRKSSRKAKTVIKVITRKQIVLKEQVFFKKEIVGNKTLYHTKLMNVLLDFKVNRHAGKLLILVGSSIGKYRKWFNLFSSLKDGDEFLGIFYGFRSNAKSDVIFRDYPSICNFSKEIFATFFKLYYIEFRFRMGSVFCYIHSIAYLLQDKSNYNEFCNQFYSKLKDLEYAVYKFYDREMENFEGPFAMWWSLQRGKILKN</sequence>
<keyword evidence="2" id="KW-1185">Reference proteome</keyword>
<evidence type="ECO:0000313" key="2">
    <source>
        <dbReference type="Proteomes" id="UP000006103"/>
    </source>
</evidence>
<proteinExistence type="predicted"/>
<dbReference type="Pfam" id="PF02890">
    <property type="entry name" value="DUF226"/>
    <property type="match status" value="1"/>
</dbReference>
<geneLocation type="plasmid" evidence="1 2">
    <name>PBr_lp28-9</name>
</geneLocation>
<keyword evidence="1" id="KW-0614">Plasmid</keyword>
<name>B8F1W5_BORGR</name>
<reference evidence="1 2" key="1">
    <citation type="journal article" date="2011" name="J. Bacteriol.">
        <title>Whole-genome sequences of two Borrelia afzelii and two Borrelia garinii Lyme disease agent isolates.</title>
        <authorList>
            <person name="Casjens S.R."/>
            <person name="Mongodin E.F."/>
            <person name="Qiu W.-G."/>
            <person name="Dunn J.J."/>
            <person name="Luft B.J."/>
            <person name="Fraser-Liggett C.M."/>
            <person name="Schutzer S.E."/>
        </authorList>
    </citation>
    <scope>NUCLEOTIDE SEQUENCE [LARGE SCALE GENOMIC DNA]</scope>
    <source>
        <strain evidence="1 2">PBr</strain>
    </source>
</reference>
<dbReference type="EMBL" id="CP001310">
    <property type="protein sequence ID" value="ACL34902.1"/>
    <property type="molecule type" value="Genomic_DNA"/>
</dbReference>
<dbReference type="InterPro" id="IPR004180">
    <property type="entry name" value="DUF226_BOR_spp"/>
</dbReference>